<dbReference type="CDD" id="cd01275">
    <property type="entry name" value="FHIT"/>
    <property type="match status" value="1"/>
</dbReference>
<dbReference type="GO" id="GO:0016811">
    <property type="term" value="F:hydrolase activity, acting on carbon-nitrogen (but not peptide) bonds, in linear amides"/>
    <property type="evidence" value="ECO:0007669"/>
    <property type="project" value="InterPro"/>
</dbReference>
<proteinExistence type="inferred from homology"/>
<feature type="binding site" evidence="12">
    <location>
        <position position="392"/>
    </location>
    <ligand>
        <name>substrate</name>
    </ligand>
</feature>
<dbReference type="Pfam" id="PF00795">
    <property type="entry name" value="CN_hydrolase"/>
    <property type="match status" value="1"/>
</dbReference>
<evidence type="ECO:0000256" key="9">
    <source>
        <dbReference type="ARBA" id="ARBA00061127"/>
    </source>
</evidence>
<feature type="binding site" evidence="12">
    <location>
        <position position="407"/>
    </location>
    <ligand>
        <name>substrate</name>
    </ligand>
</feature>
<dbReference type="GO" id="GO:0006139">
    <property type="term" value="P:nucleobase-containing compound metabolic process"/>
    <property type="evidence" value="ECO:0007669"/>
    <property type="project" value="TreeGrafter"/>
</dbReference>
<dbReference type="PROSITE" id="PS50263">
    <property type="entry name" value="CN_HYDROLASE"/>
    <property type="match status" value="1"/>
</dbReference>
<evidence type="ECO:0000256" key="12">
    <source>
        <dbReference type="PIRSR" id="PIRSR639383-2"/>
    </source>
</evidence>
<dbReference type="GO" id="GO:0047710">
    <property type="term" value="F:bis(5'-adenosyl)-triphosphatase activity"/>
    <property type="evidence" value="ECO:0007669"/>
    <property type="project" value="UniProtKB-EC"/>
</dbReference>
<dbReference type="SUPFAM" id="SSF56317">
    <property type="entry name" value="Carbon-nitrogen hydrolase"/>
    <property type="match status" value="1"/>
</dbReference>
<feature type="binding site" evidence="12">
    <location>
        <position position="336"/>
    </location>
    <ligand>
        <name>substrate</name>
    </ligand>
</feature>
<dbReference type="CDD" id="cd07572">
    <property type="entry name" value="nit"/>
    <property type="match status" value="1"/>
</dbReference>
<dbReference type="GO" id="GO:0000166">
    <property type="term" value="F:nucleotide binding"/>
    <property type="evidence" value="ECO:0007669"/>
    <property type="project" value="UniProtKB-KW"/>
</dbReference>
<evidence type="ECO:0000256" key="13">
    <source>
        <dbReference type="PIRSR" id="PIRSR639383-3"/>
    </source>
</evidence>
<keyword evidence="6" id="KW-0511">Multifunctional enzyme</keyword>
<dbReference type="PANTHER" id="PTHR23088">
    <property type="entry name" value="NITRILASE-RELATED"/>
    <property type="match status" value="1"/>
</dbReference>
<dbReference type="PROSITE" id="PS51084">
    <property type="entry name" value="HIT_2"/>
    <property type="match status" value="1"/>
</dbReference>
<dbReference type="PANTHER" id="PTHR23088:SF27">
    <property type="entry name" value="DEAMINATED GLUTATHIONE AMIDASE"/>
    <property type="match status" value="1"/>
</dbReference>
<evidence type="ECO:0000256" key="8">
    <source>
        <dbReference type="ARBA" id="ARBA00057461"/>
    </source>
</evidence>
<comment type="catalytic activity">
    <reaction evidence="7">
        <text>P(1),P(3)-bis(5'-adenosyl) triphosphate + H2O = AMP + ADP + 2 H(+)</text>
        <dbReference type="Rhea" id="RHEA:13893"/>
        <dbReference type="ChEBI" id="CHEBI:15377"/>
        <dbReference type="ChEBI" id="CHEBI:15378"/>
        <dbReference type="ChEBI" id="CHEBI:58529"/>
        <dbReference type="ChEBI" id="CHEBI:456215"/>
        <dbReference type="ChEBI" id="CHEBI:456216"/>
        <dbReference type="EC" id="3.6.1.29"/>
    </reaction>
</comment>
<comment type="cofactor">
    <cofactor evidence="1">
        <name>Mn(2+)</name>
        <dbReference type="ChEBI" id="CHEBI:29035"/>
    </cofactor>
</comment>
<dbReference type="EMBL" id="JADBJN010000004">
    <property type="protein sequence ID" value="KAG5666717.1"/>
    <property type="molecule type" value="Genomic_DNA"/>
</dbReference>
<sequence length="455" mass="52176">MLNRLLNIAKTSILLNLTKTMSTSFSLKSTIGLCQMRSTNDKNHNRQLVQELFNRSKDKASFLFLPECCDYVGTSIDETLSLAEPLTGETVQFYKNLCKENSIWGSFGGIHEKIEDRNDGKISNTHIIINSDGEVAGIYRKLHLFDVDTPEFKFRESKVVEGGKEISLPVETDIGRIGLQICYDIRFPEPSVWLKSRGAQIILYPSAFALTTGKAHWDILNRCRAIENQCFIISAAQQGKHNEKRSSYGQAVVVSPWGDILARCTEELEVQFAEIDLNKIEKVERNMPCFSHRRPDVYSIDFKVRFQPIENFIFEKYPIDSRTIFYETEHCVAFTNIRCVVPGHVLVATKRIVPRVKEMTANENKELFETACKVSKVLDDYYGVESATITVQDGEHAGQTVKHVHCHVMPRKAGDFLNNDEIYLRLNEHDKEGTQEKRRDLQEMIDEAEIYRKLF</sequence>
<dbReference type="FunFam" id="3.30.428.10:FF:000011">
    <property type="entry name" value="Fragile histidine triad"/>
    <property type="match status" value="1"/>
</dbReference>
<dbReference type="PROSITE" id="PS01227">
    <property type="entry name" value="UPF0012"/>
    <property type="match status" value="1"/>
</dbReference>
<evidence type="ECO:0000256" key="2">
    <source>
        <dbReference type="ARBA" id="ARBA00011881"/>
    </source>
</evidence>
<feature type="active site" description="Tele-AMP-histidine intermediate" evidence="11">
    <location>
        <position position="405"/>
    </location>
</feature>
<keyword evidence="5" id="KW-0378">Hydrolase</keyword>
<feature type="domain" description="CN hydrolase" evidence="15">
    <location>
        <begin position="29"/>
        <end position="277"/>
    </location>
</feature>
<comment type="function">
    <text evidence="8">Cleaves A-5'-PPP-5'A to yield AMP and ADP.</text>
</comment>
<dbReference type="InterPro" id="IPR003010">
    <property type="entry name" value="C-N_Hydrolase"/>
</dbReference>
<reference evidence="17" key="1">
    <citation type="submission" date="2021-03" db="EMBL/GenBank/DDBJ databases">
        <title>Chromosome level genome of the anhydrobiotic midge Polypedilum vanderplanki.</title>
        <authorList>
            <person name="Yoshida Y."/>
            <person name="Kikawada T."/>
            <person name="Gusev O."/>
        </authorList>
    </citation>
    <scope>NUCLEOTIDE SEQUENCE</scope>
    <source>
        <strain evidence="17">NIAS01</strain>
        <tissue evidence="17">Whole body or cell culture</tissue>
    </source>
</reference>
<dbReference type="InterPro" id="IPR045254">
    <property type="entry name" value="Nit1/2_C-N_Hydrolase"/>
</dbReference>
<name>A0A9J6BAK1_POLVA</name>
<keyword evidence="4" id="KW-0547">Nucleotide-binding</keyword>
<protein>
    <recommendedName>
        <fullName evidence="10">Nitrilase and fragile histidine triad fusion protein NitFhit</fullName>
        <ecNumber evidence="3">3.6.1.29</ecNumber>
    </recommendedName>
</protein>
<evidence type="ECO:0000256" key="14">
    <source>
        <dbReference type="PROSITE-ProRule" id="PRU00464"/>
    </source>
</evidence>
<feature type="domain" description="HIT" evidence="16">
    <location>
        <begin position="310"/>
        <end position="418"/>
    </location>
</feature>
<dbReference type="SUPFAM" id="SSF54197">
    <property type="entry name" value="HIT-like"/>
    <property type="match status" value="1"/>
</dbReference>
<keyword evidence="18" id="KW-1185">Reference proteome</keyword>
<evidence type="ECO:0000256" key="11">
    <source>
        <dbReference type="PIRSR" id="PIRSR639383-1"/>
    </source>
</evidence>
<dbReference type="EC" id="3.6.1.29" evidence="3"/>
<evidence type="ECO:0000256" key="5">
    <source>
        <dbReference type="ARBA" id="ARBA00022801"/>
    </source>
</evidence>
<evidence type="ECO:0000256" key="3">
    <source>
        <dbReference type="ARBA" id="ARBA00012377"/>
    </source>
</evidence>
<accession>A0A9J6BAK1</accession>
<evidence type="ECO:0000256" key="6">
    <source>
        <dbReference type="ARBA" id="ARBA00023268"/>
    </source>
</evidence>
<evidence type="ECO:0000259" key="15">
    <source>
        <dbReference type="PROSITE" id="PS50263"/>
    </source>
</evidence>
<dbReference type="InterPro" id="IPR011146">
    <property type="entry name" value="HIT-like"/>
</dbReference>
<comment type="caution">
    <text evidence="17">The sequence shown here is derived from an EMBL/GenBank/DDBJ whole genome shotgun (WGS) entry which is preliminary data.</text>
</comment>
<feature type="site" description="Important for induction of apoptosis" evidence="13">
    <location>
        <position position="423"/>
    </location>
</feature>
<dbReference type="AlphaFoldDB" id="A0A9J6BAK1"/>
<evidence type="ECO:0000313" key="17">
    <source>
        <dbReference type="EMBL" id="KAG5666717.1"/>
    </source>
</evidence>
<dbReference type="InterPro" id="IPR001110">
    <property type="entry name" value="UPF0012_CS"/>
</dbReference>
<dbReference type="OrthoDB" id="680339at2759"/>
<dbReference type="Proteomes" id="UP001107558">
    <property type="component" value="Chromosome 4"/>
</dbReference>
<evidence type="ECO:0000256" key="7">
    <source>
        <dbReference type="ARBA" id="ARBA00047780"/>
    </source>
</evidence>
<evidence type="ECO:0000256" key="10">
    <source>
        <dbReference type="ARBA" id="ARBA00069577"/>
    </source>
</evidence>
<comment type="subunit">
    <text evidence="2">Homotetramer.</text>
</comment>
<comment type="similarity">
    <text evidence="9">In the N-terminal section; belongs to the UPF0012 family.</text>
</comment>
<gene>
    <name evidence="17" type="ORF">PVAND_014731</name>
</gene>
<evidence type="ECO:0000256" key="4">
    <source>
        <dbReference type="ARBA" id="ARBA00022741"/>
    </source>
</evidence>
<evidence type="ECO:0000259" key="16">
    <source>
        <dbReference type="PROSITE" id="PS51084"/>
    </source>
</evidence>
<organism evidence="17 18">
    <name type="scientific">Polypedilum vanderplanki</name>
    <name type="common">Sleeping chironomid midge</name>
    <dbReference type="NCBI Taxonomy" id="319348"/>
    <lineage>
        <taxon>Eukaryota</taxon>
        <taxon>Metazoa</taxon>
        <taxon>Ecdysozoa</taxon>
        <taxon>Arthropoda</taxon>
        <taxon>Hexapoda</taxon>
        <taxon>Insecta</taxon>
        <taxon>Pterygota</taxon>
        <taxon>Neoptera</taxon>
        <taxon>Endopterygota</taxon>
        <taxon>Diptera</taxon>
        <taxon>Nematocera</taxon>
        <taxon>Chironomoidea</taxon>
        <taxon>Chironomidae</taxon>
        <taxon>Chironominae</taxon>
        <taxon>Polypedilum</taxon>
        <taxon>Polypedilum</taxon>
    </lineage>
</organism>
<feature type="binding site" evidence="12">
    <location>
        <begin position="398"/>
        <end position="401"/>
    </location>
    <ligand>
        <name>substrate</name>
    </ligand>
</feature>
<dbReference type="Pfam" id="PF01230">
    <property type="entry name" value="HIT"/>
    <property type="match status" value="1"/>
</dbReference>
<dbReference type="InterPro" id="IPR036526">
    <property type="entry name" value="C-N_Hydrolase_sf"/>
</dbReference>
<dbReference type="InterPro" id="IPR036265">
    <property type="entry name" value="HIT-like_sf"/>
</dbReference>
<dbReference type="Gene3D" id="3.60.110.10">
    <property type="entry name" value="Carbon-nitrogen hydrolase"/>
    <property type="match status" value="1"/>
</dbReference>
<evidence type="ECO:0000256" key="1">
    <source>
        <dbReference type="ARBA" id="ARBA00001936"/>
    </source>
</evidence>
<dbReference type="Gene3D" id="3.30.428.10">
    <property type="entry name" value="HIT-like"/>
    <property type="match status" value="1"/>
</dbReference>
<dbReference type="FunFam" id="3.60.110.10:FF:000005">
    <property type="entry name" value="nitrilase homolog 1 isoform X1"/>
    <property type="match status" value="1"/>
</dbReference>
<dbReference type="InterPro" id="IPR039383">
    <property type="entry name" value="FHIT"/>
</dbReference>
<evidence type="ECO:0000313" key="18">
    <source>
        <dbReference type="Proteomes" id="UP001107558"/>
    </source>
</evidence>
<feature type="short sequence motif" description="Histidine triad motif" evidence="14">
    <location>
        <begin position="403"/>
        <end position="407"/>
    </location>
</feature>